<keyword evidence="7" id="KW-0687">Ribonucleoprotein</keyword>
<evidence type="ECO:0000259" key="10">
    <source>
        <dbReference type="PROSITE" id="PS51831"/>
    </source>
</evidence>
<reference evidence="11" key="1">
    <citation type="submission" date="2022-08" db="EMBL/GenBank/DDBJ databases">
        <authorList>
            <person name="Kallberg Y."/>
            <person name="Tangrot J."/>
            <person name="Rosling A."/>
        </authorList>
    </citation>
    <scope>NUCLEOTIDE SEQUENCE</scope>
    <source>
        <strain evidence="11">Wild A</strain>
    </source>
</reference>
<dbReference type="PANTHER" id="PTHR35795:SF1">
    <property type="entry name" value="BIS(5'-NUCLEOSYL)-TETRAPHOSPHATASE, SYMMETRICAL"/>
    <property type="match status" value="1"/>
</dbReference>
<keyword evidence="5 8" id="KW-0694">RNA-binding</keyword>
<dbReference type="Pfam" id="PF01966">
    <property type="entry name" value="HD"/>
    <property type="match status" value="1"/>
</dbReference>
<keyword evidence="6" id="KW-0689">Ribosomal protein</keyword>
<dbReference type="GO" id="GO:0016787">
    <property type="term" value="F:hydrolase activity"/>
    <property type="evidence" value="ECO:0007669"/>
    <property type="project" value="UniProtKB-KW"/>
</dbReference>
<organism evidence="11 12">
    <name type="scientific">Funneliformis geosporum</name>
    <dbReference type="NCBI Taxonomy" id="1117311"/>
    <lineage>
        <taxon>Eukaryota</taxon>
        <taxon>Fungi</taxon>
        <taxon>Fungi incertae sedis</taxon>
        <taxon>Mucoromycota</taxon>
        <taxon>Glomeromycotina</taxon>
        <taxon>Glomeromycetes</taxon>
        <taxon>Glomerales</taxon>
        <taxon>Glomeraceae</taxon>
        <taxon>Funneliformis</taxon>
    </lineage>
</organism>
<dbReference type="GO" id="GO:0005840">
    <property type="term" value="C:ribosome"/>
    <property type="evidence" value="ECO:0007669"/>
    <property type="project" value="UniProtKB-KW"/>
</dbReference>
<dbReference type="EMBL" id="CAMKVN010001388">
    <property type="protein sequence ID" value="CAI2175609.1"/>
    <property type="molecule type" value="Genomic_DNA"/>
</dbReference>
<evidence type="ECO:0000256" key="5">
    <source>
        <dbReference type="ARBA" id="ARBA00022884"/>
    </source>
</evidence>
<dbReference type="InterPro" id="IPR036612">
    <property type="entry name" value="KH_dom_type_1_sf"/>
</dbReference>
<dbReference type="InterPro" id="IPR006674">
    <property type="entry name" value="HD_domain"/>
</dbReference>
<accession>A0A9W4SNI1</accession>
<dbReference type="SUPFAM" id="SSF109604">
    <property type="entry name" value="HD-domain/PDEase-like"/>
    <property type="match status" value="1"/>
</dbReference>
<dbReference type="SUPFAM" id="SSF54791">
    <property type="entry name" value="Eukaryotic type KH-domain (KH-domain type I)"/>
    <property type="match status" value="1"/>
</dbReference>
<proteinExistence type="inferred from homology"/>
<dbReference type="GO" id="GO:0006412">
    <property type="term" value="P:translation"/>
    <property type="evidence" value="ECO:0007669"/>
    <property type="project" value="InterPro"/>
</dbReference>
<dbReference type="InterPro" id="IPR006675">
    <property type="entry name" value="HDIG_dom"/>
</dbReference>
<sequence length="561" mass="64523">MAEKNNNQIKITIRGYNVADTEEATQMVSEKLSQLKLNFSLSPFPTKKRTVTTLISPHKHKRAQEKFEQQTHKRVIYIDGNCPFDLKSLEEKMKPYIPSTAHLELKNFCRLVANFLLVTRLACPERERLFPTNGKLELKQLLHEQEKQAKKLKNREKKIEIITRQLMVDREKIEVKEKKVQQEEQRISEFTDQLIRKEELFTQQLEVNSKKEKNIKEETEKVNQIKRQLIGGLGKIIQMSREEAEKNLFALLKEEINRELEVYKREEIKRAEKAVKEESNKLICLALEKCSSELVFTRTTDTLPIENQQMISKIIGKEGRNINAFQRITGTELIIDRESDELSVQISSFNSLRRTIGLQTLHALIKEARFSPLQIEKTYQKISSEIDELIIKSGTEVLRELELNNVHPELIKHLGKLKYRTSYGQNVLEHCLEVAKLAGSIAAELGLDVLLARRAGLFHDIGKAVEDNGGFSHVLSGISITKKCQEPEVVINAVASHHRDFPPNNLYSLIILAADRLSAARPGVRGYQLESYIERMNHLENIANEFPGIKKSYAFQAGREI</sequence>
<dbReference type="PANTHER" id="PTHR35795">
    <property type="entry name" value="SLR1885 PROTEIN"/>
    <property type="match status" value="1"/>
</dbReference>
<dbReference type="HAMAP" id="MF_00508">
    <property type="entry name" value="Ribosomal_uS10"/>
    <property type="match status" value="1"/>
</dbReference>
<evidence type="ECO:0000313" key="12">
    <source>
        <dbReference type="Proteomes" id="UP001153678"/>
    </source>
</evidence>
<dbReference type="PROSITE" id="PS50084">
    <property type="entry name" value="KH_TYPE_1"/>
    <property type="match status" value="1"/>
</dbReference>
<evidence type="ECO:0000313" key="11">
    <source>
        <dbReference type="EMBL" id="CAI2175609.1"/>
    </source>
</evidence>
<keyword evidence="4" id="KW-0378">Hydrolase</keyword>
<evidence type="ECO:0000256" key="4">
    <source>
        <dbReference type="ARBA" id="ARBA00022801"/>
    </source>
</evidence>
<dbReference type="Pfam" id="PF00013">
    <property type="entry name" value="KH_1"/>
    <property type="match status" value="1"/>
</dbReference>
<dbReference type="InterPro" id="IPR036838">
    <property type="entry name" value="Ribosomal_uS10_dom_sf"/>
</dbReference>
<keyword evidence="9" id="KW-0175">Coiled coil</keyword>
<keyword evidence="12" id="KW-1185">Reference proteome</keyword>
<dbReference type="InterPro" id="IPR017705">
    <property type="entry name" value="Ribonuclease_Y"/>
</dbReference>
<feature type="domain" description="HD" evidence="10">
    <location>
        <begin position="427"/>
        <end position="520"/>
    </location>
</feature>
<dbReference type="PROSITE" id="PS51831">
    <property type="entry name" value="HD"/>
    <property type="match status" value="1"/>
</dbReference>
<dbReference type="GO" id="GO:0003735">
    <property type="term" value="F:structural constituent of ribosome"/>
    <property type="evidence" value="ECO:0007669"/>
    <property type="project" value="InterPro"/>
</dbReference>
<dbReference type="GO" id="GO:0016020">
    <property type="term" value="C:membrane"/>
    <property type="evidence" value="ECO:0007669"/>
    <property type="project" value="InterPro"/>
</dbReference>
<dbReference type="CDD" id="cd00077">
    <property type="entry name" value="HDc"/>
    <property type="match status" value="1"/>
</dbReference>
<keyword evidence="3" id="KW-0255">Endonuclease</keyword>
<dbReference type="GO" id="GO:0004519">
    <property type="term" value="F:endonuclease activity"/>
    <property type="evidence" value="ECO:0007669"/>
    <property type="project" value="UniProtKB-KW"/>
</dbReference>
<comment type="similarity">
    <text evidence="1">Belongs to the universal ribosomal protein uS10 family.</text>
</comment>
<dbReference type="SUPFAM" id="SSF54999">
    <property type="entry name" value="Ribosomal protein S10"/>
    <property type="match status" value="1"/>
</dbReference>
<dbReference type="OrthoDB" id="2390395at2759"/>
<feature type="coiled-coil region" evidence="9">
    <location>
        <begin position="135"/>
        <end position="228"/>
    </location>
</feature>
<dbReference type="PRINTS" id="PR00971">
    <property type="entry name" value="RIBOSOMALS10"/>
</dbReference>
<evidence type="ECO:0000256" key="7">
    <source>
        <dbReference type="ARBA" id="ARBA00023274"/>
    </source>
</evidence>
<dbReference type="GO" id="GO:0003723">
    <property type="term" value="F:RNA binding"/>
    <property type="evidence" value="ECO:0007669"/>
    <property type="project" value="UniProtKB-UniRule"/>
</dbReference>
<dbReference type="SMART" id="SM00471">
    <property type="entry name" value="HDc"/>
    <property type="match status" value="1"/>
</dbReference>
<dbReference type="SMART" id="SM01403">
    <property type="entry name" value="Ribosomal_S10"/>
    <property type="match status" value="1"/>
</dbReference>
<dbReference type="Gene3D" id="3.30.1370.10">
    <property type="entry name" value="K Homology domain, type 1"/>
    <property type="match status" value="1"/>
</dbReference>
<dbReference type="InterPro" id="IPR027486">
    <property type="entry name" value="Ribosomal_uS10_dom"/>
</dbReference>
<evidence type="ECO:0000256" key="9">
    <source>
        <dbReference type="SAM" id="Coils"/>
    </source>
</evidence>
<dbReference type="Gene3D" id="1.10.3210.10">
    <property type="entry name" value="Hypothetical protein af1432"/>
    <property type="match status" value="1"/>
</dbReference>
<dbReference type="NCBIfam" id="TIGR00277">
    <property type="entry name" value="HDIG"/>
    <property type="match status" value="1"/>
</dbReference>
<dbReference type="InterPro" id="IPR004087">
    <property type="entry name" value="KH_dom"/>
</dbReference>
<dbReference type="GO" id="GO:0006402">
    <property type="term" value="P:mRNA catabolic process"/>
    <property type="evidence" value="ECO:0007669"/>
    <property type="project" value="InterPro"/>
</dbReference>
<evidence type="ECO:0000256" key="6">
    <source>
        <dbReference type="ARBA" id="ARBA00022980"/>
    </source>
</evidence>
<dbReference type="Proteomes" id="UP001153678">
    <property type="component" value="Unassembled WGS sequence"/>
</dbReference>
<dbReference type="Gene3D" id="3.30.70.600">
    <property type="entry name" value="Ribosomal protein S10 domain"/>
    <property type="match status" value="1"/>
</dbReference>
<dbReference type="SMART" id="SM00322">
    <property type="entry name" value="KH"/>
    <property type="match status" value="1"/>
</dbReference>
<dbReference type="HAMAP" id="MF_00335">
    <property type="entry name" value="RNase_Y"/>
    <property type="match status" value="1"/>
</dbReference>
<dbReference type="Pfam" id="PF00338">
    <property type="entry name" value="Ribosomal_S10"/>
    <property type="match status" value="1"/>
</dbReference>
<dbReference type="GO" id="GO:1990904">
    <property type="term" value="C:ribonucleoprotein complex"/>
    <property type="evidence" value="ECO:0007669"/>
    <property type="project" value="UniProtKB-KW"/>
</dbReference>
<comment type="caution">
    <text evidence="11">The sequence shown here is derived from an EMBL/GenBank/DDBJ whole genome shotgun (WGS) entry which is preliminary data.</text>
</comment>
<dbReference type="InterPro" id="IPR001848">
    <property type="entry name" value="Ribosomal_uS10"/>
</dbReference>
<evidence type="ECO:0000256" key="2">
    <source>
        <dbReference type="ARBA" id="ARBA00022722"/>
    </source>
</evidence>
<evidence type="ECO:0000256" key="8">
    <source>
        <dbReference type="PROSITE-ProRule" id="PRU00117"/>
    </source>
</evidence>
<keyword evidence="2" id="KW-0540">Nuclease</keyword>
<dbReference type="InterPro" id="IPR051094">
    <property type="entry name" value="Diverse_Catalytic_Enzymes"/>
</dbReference>
<name>A0A9W4SNI1_9GLOM</name>
<evidence type="ECO:0000256" key="3">
    <source>
        <dbReference type="ARBA" id="ARBA00022759"/>
    </source>
</evidence>
<dbReference type="AlphaFoldDB" id="A0A9W4SNI1"/>
<protein>
    <submittedName>
        <fullName evidence="11">14547_t:CDS:1</fullName>
    </submittedName>
</protein>
<evidence type="ECO:0000256" key="1">
    <source>
        <dbReference type="ARBA" id="ARBA00007102"/>
    </source>
</evidence>
<dbReference type="InterPro" id="IPR004088">
    <property type="entry name" value="KH_dom_type_1"/>
</dbReference>
<gene>
    <name evidence="11" type="ORF">FWILDA_LOCUS7179</name>
</gene>
<dbReference type="InterPro" id="IPR003607">
    <property type="entry name" value="HD/PDEase_dom"/>
</dbReference>